<proteinExistence type="inferred from homology"/>
<evidence type="ECO:0000256" key="8">
    <source>
        <dbReference type="ARBA" id="ARBA00022870"/>
    </source>
</evidence>
<dbReference type="GO" id="GO:0005261">
    <property type="term" value="F:monoatomic cation channel activity"/>
    <property type="evidence" value="ECO:0007669"/>
    <property type="project" value="UniProtKB-UniRule"/>
</dbReference>
<keyword evidence="5 14" id="KW-0945">Host-virus interaction</keyword>
<feature type="topological domain" description="Cytoplasmic" evidence="14">
    <location>
        <begin position="28"/>
        <end position="79"/>
    </location>
</feature>
<dbReference type="Pfam" id="PF00558">
    <property type="entry name" value="Vpu"/>
    <property type="match status" value="1"/>
</dbReference>
<evidence type="ECO:0000256" key="4">
    <source>
        <dbReference type="ARBA" id="ARBA00022553"/>
    </source>
</evidence>
<evidence type="ECO:0000256" key="11">
    <source>
        <dbReference type="ARBA" id="ARBA00023303"/>
    </source>
</evidence>
<dbReference type="GO" id="GO:0032801">
    <property type="term" value="P:receptor catabolic process"/>
    <property type="evidence" value="ECO:0007669"/>
    <property type="project" value="UniProtKB-UniRule"/>
</dbReference>
<evidence type="ECO:0000256" key="7">
    <source>
        <dbReference type="ARBA" id="ARBA00022703"/>
    </source>
</evidence>
<accession>A0A6H0JTI8</accession>
<organismHost>
    <name type="scientific">Homo sapiens</name>
    <name type="common">Human</name>
    <dbReference type="NCBI Taxonomy" id="9606"/>
</organismHost>
<feature type="topological domain" description="Extracellular" evidence="14">
    <location>
        <begin position="1"/>
        <end position="6"/>
    </location>
</feature>
<keyword evidence="11 14" id="KW-0407">Ion channel</keyword>
<name>A0A6H0JTI8_HV1</name>
<dbReference type="HAMAP" id="MF_04082">
    <property type="entry name" value="HIV_VPU"/>
    <property type="match status" value="1"/>
</dbReference>
<comment type="miscellaneous">
    <text evidence="14">HIV-1 lineages are divided in three main groups, M (for Major), O (for Outlier), and N (for New, or Non-M, Non-O). The vast majority of strains found worldwide belong to the group M. Group O seems to be endemic to and largely confined to Cameroon and neighboring countries in West Central Africa, where these viruses represent a small minority of HIV-1 strains. The group N is represented by a limited number of isolates from Cameroonian persons. The group M is further subdivided in 9 clades or subtypes (A to D, F to H, J and K).</text>
</comment>
<dbReference type="EMBL" id="MT033368">
    <property type="protein sequence ID" value="QIU84366.1"/>
    <property type="molecule type" value="Genomic_DNA"/>
</dbReference>
<keyword evidence="3 14" id="KW-0813">Transport</keyword>
<keyword evidence="14" id="KW-1114">Inhibition of host interferon signaling pathway by virus</keyword>
<comment type="function">
    <text evidence="14">Enhances virion budding, by targeting human CD4 and Tetherin/BST2 to proteasome degradation. Degradation of CD4 prevents any unwanted premature interactions between viral Env and its host receptor CD4 in the endoplasmic reticulum. Degradation of antiretroviral protein Tetherin/BST2 is important for virion budding, as BST2 tethers new viral particles to the host cell membrane. Mechanistically, Vpu bridges either CD4 or BST2 to BTRC, a substrate recognition subunit of the Skp1/Cullin/F-box protein E3 ubiquitin ligase, induces their ubiquitination and subsequent proteasomal degradation. The alteration of the E3 ligase specificity by Vpu seems to promote the degradation of host IKBKB, leading to NF-kappa-B down-regulation and subsequent apoptosis. Acts as a viroporin that forms an oligomeric ion channel in membranes. Modulates the host DNA repair mechanisms to promote degradation of nuclear viral cDNA in cells that are already productively infected in order to suppress immune sensing and proviral hyper-integration (superinfection). Manipulates PML-NBs and modulates SUMOylation of host BLM protein thereby enhancing its DNA-end processing activity toward viral unintegrated linear DNA. Also inhibits RAD52-mediated homologous repair of viral cDNA, preventing the generation of dead-end circular forms of single copies of the long terminal repeat and permitting sustained nucleolytic attack.</text>
</comment>
<evidence type="ECO:0000256" key="5">
    <source>
        <dbReference type="ARBA" id="ARBA00022581"/>
    </source>
</evidence>
<dbReference type="GO" id="GO:0039587">
    <property type="term" value="P:symbiont-mediated-mediated suppression of host tetherin activity"/>
    <property type="evidence" value="ECO:0007669"/>
    <property type="project" value="UniProtKB-UniRule"/>
</dbReference>
<keyword evidence="6 14" id="KW-0812">Transmembrane</keyword>
<evidence type="ECO:0000256" key="1">
    <source>
        <dbReference type="ARBA" id="ARBA00004313"/>
    </source>
</evidence>
<dbReference type="GO" id="GO:0016020">
    <property type="term" value="C:membrane"/>
    <property type="evidence" value="ECO:0007669"/>
    <property type="project" value="UniProtKB-UniRule"/>
</dbReference>
<dbReference type="SUPFAM" id="SSF57647">
    <property type="entry name" value="HIV-1 VPU cytoplasmic domain"/>
    <property type="match status" value="1"/>
</dbReference>
<evidence type="ECO:0000256" key="10">
    <source>
        <dbReference type="ARBA" id="ARBA00023136"/>
    </source>
</evidence>
<protein>
    <recommendedName>
        <fullName evidence="2 14">Protein Vpu</fullName>
    </recommendedName>
    <alternativeName>
        <fullName evidence="13 14">U ORF protein</fullName>
    </alternativeName>
    <alternativeName>
        <fullName evidence="12 14">Viral protein U</fullName>
    </alternativeName>
</protein>
<dbReference type="GO" id="GO:0042609">
    <property type="term" value="F:CD4 receptor binding"/>
    <property type="evidence" value="ECO:0007669"/>
    <property type="project" value="UniProtKB-UniRule"/>
</dbReference>
<dbReference type="InterPro" id="IPR009032">
    <property type="entry name" value="Vpu_cyt_dom_sf"/>
</dbReference>
<comment type="function">
    <text evidence="15">Enhances virion budding by targeting host CD4 and Tetherin/BST2 to proteasome degradation. Degradation of CD4 prevents any unwanted premature interactions between viral Env and its host receptor CD4 in the endoplasmic reticulum. Degradation of antiretroviral protein Tetherin/BST2 is important for virion budding, as BST2 tethers new viral particles to the host cell membrane. Mechanistically, Vpu bridges either CD4 or BST2 to BTRC, a substrate recognition subunit of the Skp1/Cullin/F-box protein E3 ubiquitin ligase, induces their ubiquitination and subsequent proteasomal degradation. The alteration of the E3 ligase specificity by Vpu seems to promote the degradation of host IKBKB, leading to NF-kappa-B down-regulation and subsequent apoptosis. Acts as a viroporin that forms an oligomeric ion channel in membranes. Modulates the host DNA repair mechanisms to promote degradation of nuclear viral cDNA in cells that are already productively infected in order to suppress immune sensing and proviral hyper-integration (superinfection). Manipulates PML-NBs and modulates SUMOylation of host BLM protein thereby enhancing its DNA-end processing activity toward viral unintegrated linear DNA. Also inhibits RAD52-mediated homologous repair of viral cDNA, preventing the generation of dead-end circular forms of single copies of the long terminal repeat and permitting sustained nucleolytic attack.</text>
</comment>
<comment type="similarity">
    <text evidence="14 15">Belongs to the HIV-1 VPU protein family.</text>
</comment>
<evidence type="ECO:0000256" key="14">
    <source>
        <dbReference type="HAMAP-Rule" id="MF_04082"/>
    </source>
</evidence>
<evidence type="ECO:0000256" key="15">
    <source>
        <dbReference type="RuleBase" id="RU364058"/>
    </source>
</evidence>
<evidence type="ECO:0000256" key="12">
    <source>
        <dbReference type="ARBA" id="ARBA00030659"/>
    </source>
</evidence>
<reference evidence="16" key="1">
    <citation type="journal article" date="2020" name="J. Clin. Invest.">
        <title>Longitudinal study reveals HIV-1-infected CD4+ T cell dynamics during long-term antiretroviral therapy.</title>
        <authorList>
            <person name="Antar A.A.R."/>
            <person name="Jenike K.M."/>
            <person name="Jang S."/>
            <person name="Rigau D.N."/>
            <person name="Reeves D.B."/>
            <person name="Hoh R."/>
            <person name="Krone M.R."/>
            <person name="Keruly J.C."/>
            <person name="Moore R.D."/>
            <person name="Schiffer J.T."/>
            <person name="Nonyane B.A."/>
            <person name="Hecht F.M."/>
            <person name="Deeks S.G."/>
            <person name="Siliciano J.D."/>
            <person name="Ho Y.C."/>
            <person name="Siliciano R.F."/>
        </authorList>
    </citation>
    <scope>NUCLEOTIDE SEQUENCE</scope>
    <source>
        <strain evidence="16">058302_G08_3Prime</strain>
    </source>
</reference>
<keyword evidence="10 14" id="KW-0472">Membrane</keyword>
<evidence type="ECO:0000256" key="3">
    <source>
        <dbReference type="ARBA" id="ARBA00022448"/>
    </source>
</evidence>
<evidence type="ECO:0000313" key="16">
    <source>
        <dbReference type="EMBL" id="QIU84366.1"/>
    </source>
</evidence>
<comment type="subcellular location">
    <subcellularLocation>
        <location evidence="1 14 15">Host membrane</location>
        <topology evidence="1 14 15">Single-pass type I membrane protein</topology>
    </subcellularLocation>
</comment>
<keyword evidence="14" id="KW-1084">Inhibition of host tetherin by virus</keyword>
<comment type="PTM">
    <text evidence="14">Phosphorylated by host CK2. This phosphorylation is necessary for interaction with human BTRC and degradation of CD4.</text>
</comment>
<dbReference type="GO" id="GO:0039502">
    <property type="term" value="P:symbiont-mediated suppression of host type I interferon-mediated signaling pathway"/>
    <property type="evidence" value="ECO:0007669"/>
    <property type="project" value="UniProtKB-UniRule"/>
</dbReference>
<keyword evidence="8 14" id="KW-1043">Host membrane</keyword>
<keyword evidence="14" id="KW-0922">Interferon antiviral system evasion</keyword>
<comment type="domain">
    <text evidence="14">The N-terminus and transmembrane domains are required for self-oligomerization and proper virion budding, whereas the cytoplasmic domain is required for CD4 degradation. The cytoplasmic domain is composed of 2 amphipathic alpha helix that form a U-shape.</text>
</comment>
<sequence>MQPLVIASIVALVVVAIIAIVVWSIVLIKYKKILKQRKINKLINKIKNKAENSGNESKGNKEALSVLIGHNAPWNVNNL</sequence>
<dbReference type="GO" id="GO:0052170">
    <property type="term" value="P:symbiont-mediated suppression of host innate immune response"/>
    <property type="evidence" value="ECO:0007669"/>
    <property type="project" value="UniProtKB-KW"/>
</dbReference>
<dbReference type="GO" id="GO:0033644">
    <property type="term" value="C:host cell membrane"/>
    <property type="evidence" value="ECO:0007669"/>
    <property type="project" value="UniProtKB-SubCell"/>
</dbReference>
<evidence type="ECO:0000256" key="9">
    <source>
        <dbReference type="ARBA" id="ARBA00023065"/>
    </source>
</evidence>
<keyword evidence="4 14" id="KW-0597">Phosphoprotein</keyword>
<dbReference type="InterPro" id="IPR008187">
    <property type="entry name" value="Vpu"/>
</dbReference>
<evidence type="ECO:0000256" key="13">
    <source>
        <dbReference type="ARBA" id="ARBA00031215"/>
    </source>
</evidence>
<feature type="transmembrane region" description="Helical" evidence="15">
    <location>
        <begin position="6"/>
        <end position="28"/>
    </location>
</feature>
<dbReference type="GO" id="GO:0019076">
    <property type="term" value="P:viral release from host cell"/>
    <property type="evidence" value="ECO:0007669"/>
    <property type="project" value="UniProtKB-UniRule"/>
</dbReference>
<keyword evidence="7 14" id="KW-0053">Apoptosis</keyword>
<evidence type="ECO:0000256" key="6">
    <source>
        <dbReference type="ARBA" id="ARBA00022692"/>
    </source>
</evidence>
<organism evidence="16">
    <name type="scientific">Human immunodeficiency virus type 1</name>
    <name type="common">HIV-1</name>
    <dbReference type="NCBI Taxonomy" id="11676"/>
    <lineage>
        <taxon>Viruses</taxon>
        <taxon>Riboviria</taxon>
        <taxon>Pararnavirae</taxon>
        <taxon>Artverviricota</taxon>
        <taxon>Revtraviricetes</taxon>
        <taxon>Ortervirales</taxon>
        <taxon>Retroviridae</taxon>
        <taxon>Orthoretrovirinae</taxon>
        <taxon>Lentivirus</taxon>
        <taxon>Lentivirus humimdef1</taxon>
    </lineage>
</organism>
<comment type="subunit">
    <text evidence="14">Homopentamer. Interacts with host CD4 and BRTC; these interactions induce proteasomal degradation of CD4. Interacts with host BST2; this interaction leads to the degradation of host BST2. Interacts with host FBXW11. Interacts with host AP1M1; this interaction plays a role in the mistrafficking and subsequent degradation of host BST2. Interacts with host RANBP2; this interaction allows Vpu to down-regulate host BLM sumoylation.</text>
</comment>
<keyword evidence="14" id="KW-0899">Viral immunoevasion</keyword>
<keyword evidence="14 15" id="KW-1133">Transmembrane helix</keyword>
<dbReference type="Gene3D" id="1.10.195.10">
    <property type="entry name" value="HIV-1 VPU cytoplasmic domain"/>
    <property type="match status" value="1"/>
</dbReference>
<reference evidence="16" key="2">
    <citation type="submission" date="2020-02" db="EMBL/GenBank/DDBJ databases">
        <authorList>
            <person name="Antar A."/>
            <person name="Jenike K."/>
            <person name="Jang S."/>
            <person name="Rigau D."/>
            <person name="Reeves D."/>
            <person name="Hoh R."/>
            <person name="Krone M."/>
            <person name="Keruly J."/>
            <person name="Moore R."/>
            <person name="Schiffer J."/>
            <person name="Nonyane B."/>
            <person name="Hecht F."/>
            <person name="Deeks S."/>
            <person name="Siliciano J."/>
            <person name="Ho Y.-C."/>
            <person name="Siliciano R."/>
        </authorList>
    </citation>
    <scope>NUCLEOTIDE SEQUENCE</scope>
    <source>
        <strain evidence="16">058302_G08_3Prime</strain>
    </source>
</reference>
<evidence type="ECO:0000256" key="2">
    <source>
        <dbReference type="ARBA" id="ARBA00018094"/>
    </source>
</evidence>
<keyword evidence="14" id="KW-1090">Inhibition of host innate immune response by virus</keyword>
<comment type="activity regulation">
    <text evidence="14">Ion channel activity is inhibited by hexamethylene amiloride in vitro.</text>
</comment>
<comment type="caution">
    <text evidence="14">Lacks conserved residue(s) required for the propagation of feature annotation.</text>
</comment>
<gene>
    <name evidence="14 15 16" type="primary">vpu</name>
</gene>
<keyword evidence="9 14" id="KW-0406">Ion transport</keyword>